<dbReference type="PRINTS" id="PR00385">
    <property type="entry name" value="P450"/>
</dbReference>
<dbReference type="PANTHER" id="PTHR46206:SF2">
    <property type="entry name" value="CYTOCHROME P450 MONOOXYGENASE AUSG-RELATED"/>
    <property type="match status" value="1"/>
</dbReference>
<dbReference type="GO" id="GO:0020037">
    <property type="term" value="F:heme binding"/>
    <property type="evidence" value="ECO:0007669"/>
    <property type="project" value="InterPro"/>
</dbReference>
<feature type="transmembrane region" description="Helical" evidence="9">
    <location>
        <begin position="61"/>
        <end position="81"/>
    </location>
</feature>
<evidence type="ECO:0000256" key="1">
    <source>
        <dbReference type="ARBA" id="ARBA00001971"/>
    </source>
</evidence>
<accession>A0A484FXR3</accession>
<evidence type="ECO:0000256" key="3">
    <source>
        <dbReference type="ARBA" id="ARBA00022617"/>
    </source>
</evidence>
<organism evidence="10 11">
    <name type="scientific">Colletotrichum orbiculare (strain 104-T / ATCC 96160 / CBS 514.97 / LARS 414 / MAFF 240422)</name>
    <name type="common">Cucumber anthracnose fungus</name>
    <name type="synonym">Colletotrichum lagenarium</name>
    <dbReference type="NCBI Taxonomy" id="1213857"/>
    <lineage>
        <taxon>Eukaryota</taxon>
        <taxon>Fungi</taxon>
        <taxon>Dikarya</taxon>
        <taxon>Ascomycota</taxon>
        <taxon>Pezizomycotina</taxon>
        <taxon>Sordariomycetes</taxon>
        <taxon>Hypocreomycetidae</taxon>
        <taxon>Glomerellales</taxon>
        <taxon>Glomerellaceae</taxon>
        <taxon>Colletotrichum</taxon>
        <taxon>Colletotrichum orbiculare species complex</taxon>
    </lineage>
</organism>
<keyword evidence="7 10" id="KW-0503">Monooxygenase</keyword>
<evidence type="ECO:0000313" key="11">
    <source>
        <dbReference type="Proteomes" id="UP000014480"/>
    </source>
</evidence>
<evidence type="ECO:0000256" key="8">
    <source>
        <dbReference type="PIRSR" id="PIRSR602403-1"/>
    </source>
</evidence>
<protein>
    <submittedName>
        <fullName evidence="10">Cytochrome P450 monooxygenase eqxH</fullName>
    </submittedName>
</protein>
<dbReference type="PANTHER" id="PTHR46206">
    <property type="entry name" value="CYTOCHROME P450"/>
    <property type="match status" value="1"/>
</dbReference>
<keyword evidence="3 8" id="KW-0349">Heme</keyword>
<name>A0A484FXR3_COLOR</name>
<feature type="binding site" description="axial binding residue" evidence="8">
    <location>
        <position position="488"/>
    </location>
    <ligand>
        <name>heme</name>
        <dbReference type="ChEBI" id="CHEBI:30413"/>
    </ligand>
    <ligandPart>
        <name>Fe</name>
        <dbReference type="ChEBI" id="CHEBI:18248"/>
    </ligandPart>
</feature>
<comment type="caution">
    <text evidence="10">The sequence shown here is derived from an EMBL/GenBank/DDBJ whole genome shotgun (WGS) entry which is preliminary data.</text>
</comment>
<dbReference type="OrthoDB" id="1844152at2759"/>
<evidence type="ECO:0000313" key="10">
    <source>
        <dbReference type="EMBL" id="TDZ22505.1"/>
    </source>
</evidence>
<dbReference type="PRINTS" id="PR00465">
    <property type="entry name" value="EP450IV"/>
</dbReference>
<keyword evidence="9" id="KW-1133">Transmembrane helix</keyword>
<dbReference type="Pfam" id="PF00067">
    <property type="entry name" value="p450"/>
    <property type="match status" value="1"/>
</dbReference>
<dbReference type="GO" id="GO:0004497">
    <property type="term" value="F:monooxygenase activity"/>
    <property type="evidence" value="ECO:0007669"/>
    <property type="project" value="UniProtKB-KW"/>
</dbReference>
<gene>
    <name evidence="10" type="primary">eqxH-2</name>
    <name evidence="10" type="ORF">Cob_v004579</name>
</gene>
<dbReference type="CDD" id="cd11041">
    <property type="entry name" value="CYP503A1-like"/>
    <property type="match status" value="1"/>
</dbReference>
<evidence type="ECO:0000256" key="9">
    <source>
        <dbReference type="SAM" id="Phobius"/>
    </source>
</evidence>
<dbReference type="InterPro" id="IPR036396">
    <property type="entry name" value="Cyt_P450_sf"/>
</dbReference>
<evidence type="ECO:0000256" key="5">
    <source>
        <dbReference type="ARBA" id="ARBA00023002"/>
    </source>
</evidence>
<dbReference type="Gene3D" id="1.10.630.10">
    <property type="entry name" value="Cytochrome P450"/>
    <property type="match status" value="1"/>
</dbReference>
<dbReference type="InterPro" id="IPR001128">
    <property type="entry name" value="Cyt_P450"/>
</dbReference>
<dbReference type="GO" id="GO:0016705">
    <property type="term" value="F:oxidoreductase activity, acting on paired donors, with incorporation or reduction of molecular oxygen"/>
    <property type="evidence" value="ECO:0007669"/>
    <property type="project" value="InterPro"/>
</dbReference>
<evidence type="ECO:0000256" key="4">
    <source>
        <dbReference type="ARBA" id="ARBA00022723"/>
    </source>
</evidence>
<dbReference type="EMBL" id="AMCV02000010">
    <property type="protein sequence ID" value="TDZ22505.1"/>
    <property type="molecule type" value="Genomic_DNA"/>
</dbReference>
<dbReference type="Proteomes" id="UP000014480">
    <property type="component" value="Unassembled WGS sequence"/>
</dbReference>
<keyword evidence="4 8" id="KW-0479">Metal-binding</keyword>
<dbReference type="SUPFAM" id="SSF48264">
    <property type="entry name" value="Cytochrome P450"/>
    <property type="match status" value="1"/>
</dbReference>
<keyword evidence="11" id="KW-1185">Reference proteome</keyword>
<evidence type="ECO:0000256" key="6">
    <source>
        <dbReference type="ARBA" id="ARBA00023004"/>
    </source>
</evidence>
<evidence type="ECO:0000256" key="7">
    <source>
        <dbReference type="ARBA" id="ARBA00023033"/>
    </source>
</evidence>
<reference evidence="11" key="1">
    <citation type="journal article" date="2013" name="New Phytol.">
        <title>Comparative genomic and transcriptomic analyses reveal the hemibiotrophic stage shift of Colletotrichum fungi.</title>
        <authorList>
            <person name="Gan P."/>
            <person name="Ikeda K."/>
            <person name="Irieda H."/>
            <person name="Narusaka M."/>
            <person name="O'Connell R.J."/>
            <person name="Narusaka Y."/>
            <person name="Takano Y."/>
            <person name="Kubo Y."/>
            <person name="Shirasu K."/>
        </authorList>
    </citation>
    <scope>NUCLEOTIDE SEQUENCE [LARGE SCALE GENOMIC DNA]</scope>
    <source>
        <strain evidence="11">104-T / ATCC 96160 / CBS 514.97 / LARS 414 / MAFF 240422</strain>
    </source>
</reference>
<comment type="cofactor">
    <cofactor evidence="1 8">
        <name>heme</name>
        <dbReference type="ChEBI" id="CHEBI:30413"/>
    </cofactor>
</comment>
<dbReference type="GO" id="GO:0005506">
    <property type="term" value="F:iron ion binding"/>
    <property type="evidence" value="ECO:0007669"/>
    <property type="project" value="InterPro"/>
</dbReference>
<sequence length="554" mass="63004">MRCEQLQPKKSVFFGWSPRTTCGQHHGPPRIETANMVIFSDGSVLVAVSAFSLPTSTKRPLSHFGTIAGLLLALFFVRTYLTRKRRSRLPVLNPNTSTRDFMTGSKDLFIAGRQRFPSKPYMMKTYLGDAIILPSSMLSEVRSLTELDFWPAIEKDHHGHLPGFEPFRANHEGGNMINRHLTKALNKYTKPLYQETKHAVSDILTESTEWHEIRPSRDLTALVARTSARLFLGKELCRNQDWIRLSAAYTHTVFRAVQVLRQFPPILRPLANRYLPICKQTRAALKACRDFIRPHVDARNASKARAAAKGEPEPVYDDAIEWCQREYAADRDPADSQISLAMVAIHPTTDQLTETMTQIARHPELFQPLRDEIATVLGADGIHKTNLQDLRLLDSVIKESQRLKPVSVSNFRRVAVQDFTLSNGLRIHKGDNVWIDVAHMWDSQVWDKAEQFDPYRFVKLRGTEKDHISHLVSTSPEHTGFGHGRQACPGRFFAAHEMKIVLCHLLLKYDWKLPEGHDPRPVVLGLNLAADPATTLLVRRRTEELDLDSLAIEE</sequence>
<keyword evidence="9" id="KW-0472">Membrane</keyword>
<reference evidence="11" key="2">
    <citation type="journal article" date="2019" name="Mol. Plant Microbe Interact.">
        <title>Genome sequence resources for four phytopathogenic fungi from the Colletotrichum orbiculare species complex.</title>
        <authorList>
            <person name="Gan P."/>
            <person name="Tsushima A."/>
            <person name="Narusaka M."/>
            <person name="Narusaka Y."/>
            <person name="Takano Y."/>
            <person name="Kubo Y."/>
            <person name="Shirasu K."/>
        </authorList>
    </citation>
    <scope>GENOME REANNOTATION</scope>
    <source>
        <strain evidence="11">104-T / ATCC 96160 / CBS 514.97 / LARS 414 / MAFF 240422</strain>
    </source>
</reference>
<keyword evidence="6 8" id="KW-0408">Iron</keyword>
<comment type="similarity">
    <text evidence="2">Belongs to the cytochrome P450 family.</text>
</comment>
<keyword evidence="5" id="KW-0560">Oxidoreductase</keyword>
<dbReference type="AlphaFoldDB" id="A0A484FXR3"/>
<keyword evidence="9" id="KW-0812">Transmembrane</keyword>
<evidence type="ECO:0000256" key="2">
    <source>
        <dbReference type="ARBA" id="ARBA00010617"/>
    </source>
</evidence>
<dbReference type="InterPro" id="IPR002403">
    <property type="entry name" value="Cyt_P450_E_grp-IV"/>
</dbReference>
<proteinExistence type="inferred from homology"/>
<dbReference type="STRING" id="1213857.A0A484FXR3"/>